<dbReference type="AlphaFoldDB" id="A0AA43QYL3"/>
<feature type="compositionally biased region" description="Basic and acidic residues" evidence="1">
    <location>
        <begin position="1"/>
        <end position="11"/>
    </location>
</feature>
<feature type="region of interest" description="Disordered" evidence="1">
    <location>
        <begin position="97"/>
        <end position="120"/>
    </location>
</feature>
<evidence type="ECO:0000256" key="1">
    <source>
        <dbReference type="SAM" id="MobiDB-lite"/>
    </source>
</evidence>
<dbReference type="EMBL" id="JAPUFD010000025">
    <property type="protein sequence ID" value="MDI1493283.1"/>
    <property type="molecule type" value="Genomic_DNA"/>
</dbReference>
<dbReference type="Proteomes" id="UP001161017">
    <property type="component" value="Unassembled WGS sequence"/>
</dbReference>
<feature type="region of interest" description="Disordered" evidence="1">
    <location>
        <begin position="1"/>
        <end position="80"/>
    </location>
</feature>
<name>A0AA43QYL3_9LECA</name>
<organism evidence="2 3">
    <name type="scientific">Ramalina farinacea</name>
    <dbReference type="NCBI Taxonomy" id="258253"/>
    <lineage>
        <taxon>Eukaryota</taxon>
        <taxon>Fungi</taxon>
        <taxon>Dikarya</taxon>
        <taxon>Ascomycota</taxon>
        <taxon>Pezizomycotina</taxon>
        <taxon>Lecanoromycetes</taxon>
        <taxon>OSLEUM clade</taxon>
        <taxon>Lecanoromycetidae</taxon>
        <taxon>Lecanorales</taxon>
        <taxon>Lecanorineae</taxon>
        <taxon>Ramalinaceae</taxon>
        <taxon>Ramalina</taxon>
    </lineage>
</organism>
<sequence length="483" mass="53009">MLALRDQENLVHGHQAAAASKPLNQGARQLGPKTPGNKVPKTPAFKLPLNDENGDGIFGGGDGGKTGLKINGNGKNTFATPMGRMQRSEIERVSWLTRASGPKNRAPLGAKTTNAKAKASQTLAVPVKDDLGKTNRKSVSARKPKPKAVPAEMTKLEVLGDKDESEIPDIEYMPPKAKGEYDKDLPDLPFDHTELNLSMFDTDNIFDGWLEHASNQKGFDGLSLNEREDKRKEEDGSRMDRKLQAKIQLDMDSSPWPCTHYPECPGEVCKTTSEKRKEAQEEYDKTMAILDAEAAPKKEPRPSTTKHPGPPFTIKSRAAAAALSKPKTSQPMPDPVKKPTTSTAKPRFGLAGTKKAPPPPPSTNPSSMRHTAAVAASRTTMGRSKGRVVSNSLKNTTNPPTKADGFVPFEERDTSLTAGQYYSRYGEPPLGSDMWLECWRLGILKDSERNQKQREEALEREVAMDEQLRKDALDDFQLTLGED</sequence>
<evidence type="ECO:0000313" key="2">
    <source>
        <dbReference type="EMBL" id="MDI1493283.1"/>
    </source>
</evidence>
<comment type="caution">
    <text evidence="2">The sequence shown here is derived from an EMBL/GenBank/DDBJ whole genome shotgun (WGS) entry which is preliminary data.</text>
</comment>
<evidence type="ECO:0000313" key="3">
    <source>
        <dbReference type="Proteomes" id="UP001161017"/>
    </source>
</evidence>
<feature type="region of interest" description="Disordered" evidence="1">
    <location>
        <begin position="219"/>
        <end position="241"/>
    </location>
</feature>
<gene>
    <name evidence="2" type="ORF">OHK93_005071</name>
</gene>
<reference evidence="2" key="1">
    <citation type="journal article" date="2023" name="Genome Biol. Evol.">
        <title>First Whole Genome Sequence and Flow Cytometry Genome Size Data for the Lichen-Forming Fungus Ramalina farinacea (Ascomycota).</title>
        <authorList>
            <person name="Llewellyn T."/>
            <person name="Mian S."/>
            <person name="Hill R."/>
            <person name="Leitch I.J."/>
            <person name="Gaya E."/>
        </authorList>
    </citation>
    <scope>NUCLEOTIDE SEQUENCE</scope>
    <source>
        <strain evidence="2">LIQ254RAFAR</strain>
    </source>
</reference>
<accession>A0AA43QYL3</accession>
<feature type="compositionally biased region" description="Polar residues" evidence="1">
    <location>
        <begin position="389"/>
        <end position="400"/>
    </location>
</feature>
<feature type="compositionally biased region" description="Polar residues" evidence="1">
    <location>
        <begin position="111"/>
        <end position="120"/>
    </location>
</feature>
<feature type="compositionally biased region" description="Gly residues" evidence="1">
    <location>
        <begin position="56"/>
        <end position="66"/>
    </location>
</feature>
<feature type="region of interest" description="Disordered" evidence="1">
    <location>
        <begin position="291"/>
        <end position="409"/>
    </location>
</feature>
<proteinExistence type="predicted"/>
<protein>
    <submittedName>
        <fullName evidence="2">Uncharacterized protein</fullName>
    </submittedName>
</protein>
<keyword evidence="3" id="KW-1185">Reference proteome</keyword>
<feature type="compositionally biased region" description="Basic and acidic residues" evidence="1">
    <location>
        <begin position="225"/>
        <end position="241"/>
    </location>
</feature>